<dbReference type="GO" id="GO:0012505">
    <property type="term" value="C:endomembrane system"/>
    <property type="evidence" value="ECO:0007669"/>
    <property type="project" value="UniProtKB-SubCell"/>
</dbReference>
<evidence type="ECO:0000256" key="12">
    <source>
        <dbReference type="SAM" id="Phobius"/>
    </source>
</evidence>
<evidence type="ECO:0000256" key="9">
    <source>
        <dbReference type="ARBA" id="ARBA00023136"/>
    </source>
</evidence>
<feature type="transmembrane region" description="Helical" evidence="12">
    <location>
        <begin position="45"/>
        <end position="74"/>
    </location>
</feature>
<keyword evidence="3" id="KW-0489">Methyltransferase</keyword>
<dbReference type="GO" id="GO:0008168">
    <property type="term" value="F:methyltransferase activity"/>
    <property type="evidence" value="ECO:0007669"/>
    <property type="project" value="UniProtKB-KW"/>
</dbReference>
<evidence type="ECO:0000256" key="5">
    <source>
        <dbReference type="ARBA" id="ARBA00022692"/>
    </source>
</evidence>
<keyword evidence="5 12" id="KW-0812">Transmembrane</keyword>
<reference evidence="13" key="1">
    <citation type="submission" date="2019-10" db="EMBL/GenBank/DDBJ databases">
        <authorList>
            <person name="Nor Muhammad N."/>
        </authorList>
    </citation>
    <scope>NUCLEOTIDE SEQUENCE</scope>
</reference>
<keyword evidence="9 12" id="KW-0472">Membrane</keyword>
<keyword evidence="2" id="KW-0444">Lipid biosynthesis</keyword>
<evidence type="ECO:0000256" key="4">
    <source>
        <dbReference type="ARBA" id="ARBA00022691"/>
    </source>
</evidence>
<evidence type="ECO:0000313" key="13">
    <source>
        <dbReference type="EMBL" id="VWO96790.1"/>
    </source>
</evidence>
<comment type="subcellular location">
    <subcellularLocation>
        <location evidence="1">Endomembrane system</location>
        <topology evidence="1">Multi-pass membrane protein</topology>
    </subcellularLocation>
</comment>
<feature type="transmembrane region" description="Helical" evidence="12">
    <location>
        <begin position="6"/>
        <end position="24"/>
    </location>
</feature>
<dbReference type="EMBL" id="LR725917">
    <property type="protein sequence ID" value="VWO96790.1"/>
    <property type="molecule type" value="Genomic_DNA"/>
</dbReference>
<evidence type="ECO:0000256" key="11">
    <source>
        <dbReference type="ARBA" id="ARBA00023264"/>
    </source>
</evidence>
<dbReference type="PANTHER" id="PTHR12714">
    <property type="entry name" value="PROTEIN-S ISOPRENYLCYSTEINE O-METHYLTRANSFERASE"/>
    <property type="match status" value="1"/>
</dbReference>
<keyword evidence="11" id="KW-1208">Phospholipid metabolism</keyword>
<evidence type="ECO:0000256" key="10">
    <source>
        <dbReference type="ARBA" id="ARBA00023209"/>
    </source>
</evidence>
<dbReference type="AlphaFoldDB" id="A0A5K1JWM3"/>
<evidence type="ECO:0000256" key="7">
    <source>
        <dbReference type="ARBA" id="ARBA00022989"/>
    </source>
</evidence>
<feature type="transmembrane region" description="Helical" evidence="12">
    <location>
        <begin position="94"/>
        <end position="115"/>
    </location>
</feature>
<protein>
    <submittedName>
        <fullName evidence="13">C-24(28) sterol reductase</fullName>
    </submittedName>
</protein>
<dbReference type="PANTHER" id="PTHR12714:SF9">
    <property type="entry name" value="PROTEIN-S-ISOPRENYLCYSTEINE O-METHYLTRANSFERASE"/>
    <property type="match status" value="1"/>
</dbReference>
<dbReference type="GO" id="GO:0006656">
    <property type="term" value="P:phosphatidylcholine biosynthetic process"/>
    <property type="evidence" value="ECO:0007669"/>
    <property type="project" value="UniProtKB-UniPathway"/>
</dbReference>
<keyword evidence="6" id="KW-0256">Endoplasmic reticulum</keyword>
<organism evidence="13">
    <name type="scientific">Ganoderma boninense</name>
    <dbReference type="NCBI Taxonomy" id="34458"/>
    <lineage>
        <taxon>Eukaryota</taxon>
        <taxon>Fungi</taxon>
        <taxon>Dikarya</taxon>
        <taxon>Basidiomycota</taxon>
        <taxon>Agaricomycotina</taxon>
        <taxon>Agaricomycetes</taxon>
        <taxon>Polyporales</taxon>
        <taxon>Polyporaceae</taxon>
        <taxon>Ganoderma</taxon>
    </lineage>
</organism>
<evidence type="ECO:0000256" key="3">
    <source>
        <dbReference type="ARBA" id="ARBA00022603"/>
    </source>
</evidence>
<dbReference type="GO" id="GO:0032259">
    <property type="term" value="P:methylation"/>
    <property type="evidence" value="ECO:0007669"/>
    <property type="project" value="UniProtKB-KW"/>
</dbReference>
<keyword evidence="4" id="KW-0949">S-adenosyl-L-methionine</keyword>
<dbReference type="InterPro" id="IPR007318">
    <property type="entry name" value="Phopholipid_MeTrfase"/>
</dbReference>
<evidence type="ECO:0000256" key="6">
    <source>
        <dbReference type="ARBA" id="ARBA00022824"/>
    </source>
</evidence>
<keyword evidence="8" id="KW-0443">Lipid metabolism</keyword>
<keyword evidence="10" id="KW-0594">Phospholipid biosynthesis</keyword>
<accession>A0A5K1JWM3</accession>
<evidence type="ECO:0000256" key="2">
    <source>
        <dbReference type="ARBA" id="ARBA00022516"/>
    </source>
</evidence>
<dbReference type="UniPathway" id="UPA00753"/>
<sequence length="237" mass="26286">MSTVDIVKPLLLVLSALAFVAVIFPPRRAVRGKQAVYKGQVFELIVRHLAHLACFVVAGAATSHTLLLISWGLMPQAGPLVPWLCRTPSVPFDALTGFSARFIAGAALVALGAFLRAASYWALGPLFTFEVVIKDDHSLVTTGPYRYVRHPSYTGAALVLVGSHLIHFGPAGFVTQCRVENTPFVVLVWMWRVGTIFSVLSLGRRCSVEDNQLRKRFGQVWEEYRVDVPYRLLPYVY</sequence>
<gene>
    <name evidence="13" type="primary">B0Y2J9</name>
</gene>
<evidence type="ECO:0000256" key="1">
    <source>
        <dbReference type="ARBA" id="ARBA00004127"/>
    </source>
</evidence>
<keyword evidence="3" id="KW-0808">Transferase</keyword>
<dbReference type="Pfam" id="PF04191">
    <property type="entry name" value="PEMT"/>
    <property type="match status" value="1"/>
</dbReference>
<name>A0A5K1JWM3_9APHY</name>
<proteinExistence type="predicted"/>
<dbReference type="Gene3D" id="1.20.120.1630">
    <property type="match status" value="1"/>
</dbReference>
<evidence type="ECO:0000256" key="8">
    <source>
        <dbReference type="ARBA" id="ARBA00023098"/>
    </source>
</evidence>
<keyword evidence="7 12" id="KW-1133">Transmembrane helix</keyword>